<accession>A0A7K9HCA1</accession>
<evidence type="ECO:0000256" key="2">
    <source>
        <dbReference type="ARBA" id="ARBA00022771"/>
    </source>
</evidence>
<dbReference type="Pfam" id="PF13771">
    <property type="entry name" value="zf-HC5HC2H"/>
    <property type="match status" value="1"/>
</dbReference>
<dbReference type="InterPro" id="IPR001965">
    <property type="entry name" value="Znf_PHD"/>
</dbReference>
<dbReference type="GO" id="GO:0008270">
    <property type="term" value="F:zinc ion binding"/>
    <property type="evidence" value="ECO:0007669"/>
    <property type="project" value="UniProtKB-KW"/>
</dbReference>
<feature type="non-terminal residue" evidence="5">
    <location>
        <position position="1"/>
    </location>
</feature>
<dbReference type="PROSITE" id="PS01359">
    <property type="entry name" value="ZF_PHD_1"/>
    <property type="match status" value="1"/>
</dbReference>
<dbReference type="SMART" id="SM00249">
    <property type="entry name" value="PHD"/>
    <property type="match status" value="1"/>
</dbReference>
<dbReference type="AlphaFoldDB" id="A0A7K9HCA1"/>
<dbReference type="InterPro" id="IPR013083">
    <property type="entry name" value="Znf_RING/FYVE/PHD"/>
</dbReference>
<feature type="non-terminal residue" evidence="5">
    <location>
        <position position="131"/>
    </location>
</feature>
<dbReference type="OrthoDB" id="512616at2759"/>
<dbReference type="PANTHER" id="PTHR12420:SF47">
    <property type="entry name" value="PHD FINGER PROTEIN 7"/>
    <property type="match status" value="1"/>
</dbReference>
<keyword evidence="3" id="KW-0862">Zinc</keyword>
<dbReference type="PROSITE" id="PS51805">
    <property type="entry name" value="EPHD"/>
    <property type="match status" value="1"/>
</dbReference>
<protein>
    <submittedName>
        <fullName evidence="5">G2E3 ligase</fullName>
    </submittedName>
</protein>
<dbReference type="GO" id="GO:0016874">
    <property type="term" value="F:ligase activity"/>
    <property type="evidence" value="ECO:0007669"/>
    <property type="project" value="UniProtKB-KW"/>
</dbReference>
<evidence type="ECO:0000256" key="1">
    <source>
        <dbReference type="ARBA" id="ARBA00022723"/>
    </source>
</evidence>
<gene>
    <name evidence="5" type="primary">G2e3_1</name>
    <name evidence="5" type="ORF">BUCCAP_R10570</name>
</gene>
<organism evidence="5 6">
    <name type="scientific">Bucco capensis</name>
    <name type="common">collared puffbird</name>
    <dbReference type="NCBI Taxonomy" id="135168"/>
    <lineage>
        <taxon>Eukaryota</taxon>
        <taxon>Metazoa</taxon>
        <taxon>Chordata</taxon>
        <taxon>Craniata</taxon>
        <taxon>Vertebrata</taxon>
        <taxon>Euteleostomi</taxon>
        <taxon>Archelosauria</taxon>
        <taxon>Archosauria</taxon>
        <taxon>Dinosauria</taxon>
        <taxon>Saurischia</taxon>
        <taxon>Theropoda</taxon>
        <taxon>Coelurosauria</taxon>
        <taxon>Aves</taxon>
        <taxon>Neognathae</taxon>
        <taxon>Neoaves</taxon>
        <taxon>Telluraves</taxon>
        <taxon>Coraciimorphae</taxon>
        <taxon>Piciformes</taxon>
        <taxon>Bucconidae</taxon>
        <taxon>Bucco</taxon>
    </lineage>
</organism>
<keyword evidence="5" id="KW-0436">Ligase</keyword>
<dbReference type="InterPro" id="IPR034732">
    <property type="entry name" value="EPHD"/>
</dbReference>
<evidence type="ECO:0000259" key="4">
    <source>
        <dbReference type="PROSITE" id="PS51805"/>
    </source>
</evidence>
<name>A0A7K9HCA1_9PICI</name>
<evidence type="ECO:0000313" key="6">
    <source>
        <dbReference type="Proteomes" id="UP000534107"/>
    </source>
</evidence>
<dbReference type="InterPro" id="IPR051188">
    <property type="entry name" value="PHD-type_Zinc_Finger"/>
</dbReference>
<comment type="caution">
    <text evidence="5">The sequence shown here is derived from an EMBL/GenBank/DDBJ whole genome shotgun (WGS) entry which is preliminary data.</text>
</comment>
<dbReference type="Proteomes" id="UP000534107">
    <property type="component" value="Unassembled WGS sequence"/>
</dbReference>
<dbReference type="InterPro" id="IPR019786">
    <property type="entry name" value="Zinc_finger_PHD-type_CS"/>
</dbReference>
<reference evidence="5 6" key="1">
    <citation type="submission" date="2019-09" db="EMBL/GenBank/DDBJ databases">
        <title>Bird 10,000 Genomes (B10K) Project - Family phase.</title>
        <authorList>
            <person name="Zhang G."/>
        </authorList>
    </citation>
    <scope>NUCLEOTIDE SEQUENCE [LARGE SCALE GENOMIC DNA]</scope>
    <source>
        <strain evidence="5">B10K-DU-001-16</strain>
        <tissue evidence="5">Muscle</tissue>
    </source>
</reference>
<keyword evidence="1" id="KW-0479">Metal-binding</keyword>
<dbReference type="Gene3D" id="3.30.40.10">
    <property type="entry name" value="Zinc/RING finger domain, C3HC4 (zinc finger)"/>
    <property type="match status" value="1"/>
</dbReference>
<evidence type="ECO:0000313" key="5">
    <source>
        <dbReference type="EMBL" id="NXH11491.1"/>
    </source>
</evidence>
<dbReference type="GO" id="GO:0005634">
    <property type="term" value="C:nucleus"/>
    <property type="evidence" value="ECO:0007669"/>
    <property type="project" value="TreeGrafter"/>
</dbReference>
<feature type="domain" description="PHD-type" evidence="4">
    <location>
        <begin position="1"/>
        <end position="50"/>
    </location>
</feature>
<sequence>QECVVCHQSGASITCLEEGCDRSFHLPCAMAGGCITRYIGLYRSYCSDHRPEQEVEVAPQTGTECLMCMEPVDKQVSYRTMVCPACKTAWFHRHCILALHAGITSFQCLPCRDGEAFLAEMFTMGIQIPFR</sequence>
<dbReference type="PANTHER" id="PTHR12420">
    <property type="entry name" value="PHD FINGER PROTEIN"/>
    <property type="match status" value="1"/>
</dbReference>
<keyword evidence="6" id="KW-1185">Reference proteome</keyword>
<dbReference type="EMBL" id="VWZO01003814">
    <property type="protein sequence ID" value="NXH11491.1"/>
    <property type="molecule type" value="Genomic_DNA"/>
</dbReference>
<proteinExistence type="predicted"/>
<keyword evidence="2" id="KW-0863">Zinc-finger</keyword>
<evidence type="ECO:0000256" key="3">
    <source>
        <dbReference type="ARBA" id="ARBA00022833"/>
    </source>
</evidence>